<dbReference type="Pfam" id="PF01359">
    <property type="entry name" value="Transposase_1"/>
    <property type="match status" value="1"/>
</dbReference>
<dbReference type="InterPro" id="IPR052709">
    <property type="entry name" value="Transposase-MT_Hybrid"/>
</dbReference>
<evidence type="ECO:0000313" key="14">
    <source>
        <dbReference type="EMBL" id="CAG9135165.1"/>
    </source>
</evidence>
<dbReference type="InterPro" id="IPR036388">
    <property type="entry name" value="WH-like_DNA-bd_sf"/>
</dbReference>
<dbReference type="GO" id="GO:0000981">
    <property type="term" value="F:DNA-binding transcription factor activity, RNA polymerase II-specific"/>
    <property type="evidence" value="ECO:0007669"/>
    <property type="project" value="InterPro"/>
</dbReference>
<dbReference type="InterPro" id="IPR009057">
    <property type="entry name" value="Homeodomain-like_sf"/>
</dbReference>
<evidence type="ECO:0000256" key="7">
    <source>
        <dbReference type="ARBA" id="ARBA00023163"/>
    </source>
</evidence>
<feature type="domain" description="Homeobox" evidence="13">
    <location>
        <begin position="383"/>
        <end position="443"/>
    </location>
</feature>
<keyword evidence="5 10" id="KW-0371">Homeobox</keyword>
<dbReference type="PANTHER" id="PTHR46060:SF2">
    <property type="entry name" value="HISTONE-LYSINE N-METHYLTRANSFERASE SETMAR"/>
    <property type="match status" value="1"/>
</dbReference>
<keyword evidence="8 10" id="KW-0539">Nucleus</keyword>
<dbReference type="InterPro" id="IPR036397">
    <property type="entry name" value="RNaseH_sf"/>
</dbReference>
<dbReference type="GO" id="GO:0031297">
    <property type="term" value="P:replication fork processing"/>
    <property type="evidence" value="ECO:0007669"/>
    <property type="project" value="TreeGrafter"/>
</dbReference>
<dbReference type="SUPFAM" id="SSF46689">
    <property type="entry name" value="Homeodomain-like"/>
    <property type="match status" value="1"/>
</dbReference>
<dbReference type="AlphaFoldDB" id="A0A8S4G269"/>
<dbReference type="InterPro" id="IPR001888">
    <property type="entry name" value="Transposase_1"/>
</dbReference>
<dbReference type="GO" id="GO:0003697">
    <property type="term" value="F:single-stranded DNA binding"/>
    <property type="evidence" value="ECO:0007669"/>
    <property type="project" value="TreeGrafter"/>
</dbReference>
<keyword evidence="15" id="KW-1185">Reference proteome</keyword>
<comment type="similarity">
    <text evidence="2">Belongs to the distal-less homeobox family.</text>
</comment>
<dbReference type="GO" id="GO:0042800">
    <property type="term" value="F:histone H3K4 methyltransferase activity"/>
    <property type="evidence" value="ECO:0007669"/>
    <property type="project" value="TreeGrafter"/>
</dbReference>
<evidence type="ECO:0000256" key="1">
    <source>
        <dbReference type="ARBA" id="ARBA00004123"/>
    </source>
</evidence>
<dbReference type="SMART" id="SM00389">
    <property type="entry name" value="HOX"/>
    <property type="match status" value="1"/>
</dbReference>
<dbReference type="GO" id="GO:0000014">
    <property type="term" value="F:single-stranded DNA endodeoxyribonuclease activity"/>
    <property type="evidence" value="ECO:0007669"/>
    <property type="project" value="TreeGrafter"/>
</dbReference>
<dbReference type="EMBL" id="CAJHNJ030000096">
    <property type="protein sequence ID" value="CAG9135165.1"/>
    <property type="molecule type" value="Genomic_DNA"/>
</dbReference>
<evidence type="ECO:0000256" key="5">
    <source>
        <dbReference type="ARBA" id="ARBA00023155"/>
    </source>
</evidence>
<dbReference type="GO" id="GO:0046975">
    <property type="term" value="F:histone H3K36 methyltransferase activity"/>
    <property type="evidence" value="ECO:0007669"/>
    <property type="project" value="TreeGrafter"/>
</dbReference>
<organism evidence="14 15">
    <name type="scientific">Plutella xylostella</name>
    <name type="common">Diamondback moth</name>
    <name type="synonym">Plutella maculipennis</name>
    <dbReference type="NCBI Taxonomy" id="51655"/>
    <lineage>
        <taxon>Eukaryota</taxon>
        <taxon>Metazoa</taxon>
        <taxon>Ecdysozoa</taxon>
        <taxon>Arthropoda</taxon>
        <taxon>Hexapoda</taxon>
        <taxon>Insecta</taxon>
        <taxon>Pterygota</taxon>
        <taxon>Neoptera</taxon>
        <taxon>Endopterygota</taxon>
        <taxon>Lepidoptera</taxon>
        <taxon>Glossata</taxon>
        <taxon>Ditrysia</taxon>
        <taxon>Yponomeutoidea</taxon>
        <taxon>Plutellidae</taxon>
        <taxon>Plutella</taxon>
    </lineage>
</organism>
<dbReference type="GO" id="GO:0035861">
    <property type="term" value="C:site of double-strand break"/>
    <property type="evidence" value="ECO:0007669"/>
    <property type="project" value="TreeGrafter"/>
</dbReference>
<dbReference type="PROSITE" id="PS00027">
    <property type="entry name" value="HOMEOBOX_1"/>
    <property type="match status" value="1"/>
</dbReference>
<gene>
    <name evidence="14" type="ORF">PLXY2_LOCUS13420</name>
</gene>
<dbReference type="GO" id="GO:0015074">
    <property type="term" value="P:DNA integration"/>
    <property type="evidence" value="ECO:0007669"/>
    <property type="project" value="TreeGrafter"/>
</dbReference>
<evidence type="ECO:0000259" key="13">
    <source>
        <dbReference type="PROSITE" id="PS50071"/>
    </source>
</evidence>
<evidence type="ECO:0000256" key="12">
    <source>
        <dbReference type="SAM" id="MobiDB-lite"/>
    </source>
</evidence>
<dbReference type="PANTHER" id="PTHR46060">
    <property type="entry name" value="MARINER MOS1 TRANSPOSASE-LIKE PROTEIN"/>
    <property type="match status" value="1"/>
</dbReference>
<evidence type="ECO:0000256" key="8">
    <source>
        <dbReference type="ARBA" id="ARBA00023242"/>
    </source>
</evidence>
<dbReference type="Proteomes" id="UP000653454">
    <property type="component" value="Unassembled WGS sequence"/>
</dbReference>
<keyword evidence="4 10" id="KW-0238">DNA-binding</keyword>
<evidence type="ECO:0000256" key="10">
    <source>
        <dbReference type="PROSITE-ProRule" id="PRU00108"/>
    </source>
</evidence>
<dbReference type="PROSITE" id="PS50071">
    <property type="entry name" value="HOMEOBOX_2"/>
    <property type="match status" value="1"/>
</dbReference>
<proteinExistence type="inferred from homology"/>
<dbReference type="GO" id="GO:0006303">
    <property type="term" value="P:double-strand break repair via nonhomologous end joining"/>
    <property type="evidence" value="ECO:0007669"/>
    <property type="project" value="TreeGrafter"/>
</dbReference>
<dbReference type="InterPro" id="IPR020479">
    <property type="entry name" value="HD_metazoa"/>
</dbReference>
<dbReference type="GO" id="GO:0044547">
    <property type="term" value="F:DNA topoisomerase binding"/>
    <property type="evidence" value="ECO:0007669"/>
    <property type="project" value="TreeGrafter"/>
</dbReference>
<feature type="compositionally biased region" description="Basic and acidic residues" evidence="12">
    <location>
        <begin position="1"/>
        <end position="19"/>
    </location>
</feature>
<evidence type="ECO:0000256" key="3">
    <source>
        <dbReference type="ARBA" id="ARBA00023015"/>
    </source>
</evidence>
<evidence type="ECO:0000313" key="15">
    <source>
        <dbReference type="Proteomes" id="UP000653454"/>
    </source>
</evidence>
<name>A0A8S4G269_PLUXY</name>
<dbReference type="InterPro" id="IPR001356">
    <property type="entry name" value="HD"/>
</dbReference>
<dbReference type="Gene3D" id="1.10.10.10">
    <property type="entry name" value="Winged helix-like DNA-binding domain superfamily/Winged helix DNA-binding domain"/>
    <property type="match status" value="1"/>
</dbReference>
<dbReference type="FunFam" id="1.10.10.60:FF:000173">
    <property type="entry name" value="brain-specific homeobox protein homolog"/>
    <property type="match status" value="1"/>
</dbReference>
<reference evidence="14" key="1">
    <citation type="submission" date="2020-11" db="EMBL/GenBank/DDBJ databases">
        <authorList>
            <person name="Whiteford S."/>
        </authorList>
    </citation>
    <scope>NUCLEOTIDE SEQUENCE</scope>
</reference>
<dbReference type="GO" id="GO:0044774">
    <property type="term" value="P:mitotic DNA integrity checkpoint signaling"/>
    <property type="evidence" value="ECO:0007669"/>
    <property type="project" value="TreeGrafter"/>
</dbReference>
<keyword evidence="3" id="KW-0805">Transcription regulation</keyword>
<dbReference type="InterPro" id="IPR017970">
    <property type="entry name" value="Homeobox_CS"/>
</dbReference>
<evidence type="ECO:0000256" key="11">
    <source>
        <dbReference type="RuleBase" id="RU000682"/>
    </source>
</evidence>
<dbReference type="GO" id="GO:0003690">
    <property type="term" value="F:double-stranded DNA binding"/>
    <property type="evidence" value="ECO:0007669"/>
    <property type="project" value="TreeGrafter"/>
</dbReference>
<dbReference type="GO" id="GO:0005634">
    <property type="term" value="C:nucleus"/>
    <property type="evidence" value="ECO:0007669"/>
    <property type="project" value="UniProtKB-SubCell"/>
</dbReference>
<dbReference type="GO" id="GO:0000729">
    <property type="term" value="P:DNA double-strand break processing"/>
    <property type="evidence" value="ECO:0007669"/>
    <property type="project" value="TreeGrafter"/>
</dbReference>
<evidence type="ECO:0000256" key="4">
    <source>
        <dbReference type="ARBA" id="ARBA00023125"/>
    </source>
</evidence>
<dbReference type="CDD" id="cd00086">
    <property type="entry name" value="homeodomain"/>
    <property type="match status" value="1"/>
</dbReference>
<keyword evidence="7" id="KW-0804">Transcription</keyword>
<comment type="caution">
    <text evidence="14">The sequence shown here is derived from an EMBL/GenBank/DDBJ whole genome shotgun (WGS) entry which is preliminary data.</text>
</comment>
<feature type="DNA-binding region" description="Homeobox" evidence="10">
    <location>
        <begin position="385"/>
        <end position="444"/>
    </location>
</feature>
<dbReference type="Gene3D" id="3.30.420.10">
    <property type="entry name" value="Ribonuclease H-like superfamily/Ribonuclease H"/>
    <property type="match status" value="1"/>
</dbReference>
<feature type="region of interest" description="Disordered" evidence="12">
    <location>
        <begin position="1"/>
        <end position="22"/>
    </location>
</feature>
<protein>
    <recommendedName>
        <fullName evidence="9">Brain-specific homeobox protein homolog</fullName>
    </recommendedName>
</protein>
<dbReference type="PRINTS" id="PR00024">
    <property type="entry name" value="HOMEOBOX"/>
</dbReference>
<dbReference type="Gene3D" id="1.10.10.60">
    <property type="entry name" value="Homeodomain-like"/>
    <property type="match status" value="1"/>
</dbReference>
<accession>A0A8S4G269</accession>
<sequence>MDRETRSDTPTESSREPHSKTSFLIEDILFRGQKPHFKAPTPVDSIRRSFDYERPEPKPYFPVPSDMRPHVPGREGSYLQVMGALGAYLHTPNTYKAVDAPYFLSQEQASWTAGDQSLKAIVEADPSQTTSELAAGSGVSDKTILIHLKQIGKVKKLERWVPHELSEANRQTRVDCCVTLLNRHNNEGILNRIITCDEKWILYDNRKRSSQWLNPGEPAKSCPKPKLTKKKLLVSVWWTSAGVVHYSFLKSGQTITADIYCQQLQTMMEKLAAKQPRLVNRSRPLLLQDNARPHTAQQTATKLEELQLECLRHPPYSPDLAPTDYHFFRNLDNYLQGKKFNSDGAVQTAFKDFIDSRPNGFFRVPYHALFSPSELSLSALKHCRRRKARTVFSDPQLTGLEKRFESQRYLSTPERVELAGALSLSETQVKTWFQNRRMKHKKQMRKQQQQRG</sequence>
<comment type="subcellular location">
    <subcellularLocation>
        <location evidence="1 10 11">Nucleus</location>
    </subcellularLocation>
</comment>
<evidence type="ECO:0000256" key="2">
    <source>
        <dbReference type="ARBA" id="ARBA00007916"/>
    </source>
</evidence>
<dbReference type="Pfam" id="PF00046">
    <property type="entry name" value="Homeodomain"/>
    <property type="match status" value="1"/>
</dbReference>
<evidence type="ECO:0000256" key="9">
    <source>
        <dbReference type="ARBA" id="ARBA00073831"/>
    </source>
</evidence>
<keyword evidence="6" id="KW-0010">Activator</keyword>
<evidence type="ECO:0000256" key="6">
    <source>
        <dbReference type="ARBA" id="ARBA00023159"/>
    </source>
</evidence>
<dbReference type="GO" id="GO:0000793">
    <property type="term" value="C:condensed chromosome"/>
    <property type="evidence" value="ECO:0007669"/>
    <property type="project" value="TreeGrafter"/>
</dbReference>